<dbReference type="Proteomes" id="UP000482960">
    <property type="component" value="Unassembled WGS sequence"/>
</dbReference>
<reference evidence="10 11" key="1">
    <citation type="submission" date="2020-03" db="EMBL/GenBank/DDBJ databases">
        <title>Whole genome shotgun sequence of Phytohabitans rumicis NBRC 108638.</title>
        <authorList>
            <person name="Komaki H."/>
            <person name="Tamura T."/>
        </authorList>
    </citation>
    <scope>NUCLEOTIDE SEQUENCE [LARGE SCALE GENOMIC DNA]</scope>
    <source>
        <strain evidence="10 11">NBRC 108638</strain>
    </source>
</reference>
<dbReference type="GO" id="GO:0006508">
    <property type="term" value="P:proteolysis"/>
    <property type="evidence" value="ECO:0007669"/>
    <property type="project" value="UniProtKB-KW"/>
</dbReference>
<evidence type="ECO:0000313" key="11">
    <source>
        <dbReference type="Proteomes" id="UP000482960"/>
    </source>
</evidence>
<evidence type="ECO:0000256" key="3">
    <source>
        <dbReference type="ARBA" id="ARBA00022729"/>
    </source>
</evidence>
<dbReference type="Gene3D" id="2.60.120.380">
    <property type="match status" value="1"/>
</dbReference>
<keyword evidence="6" id="KW-0865">Zymogen</keyword>
<keyword evidence="4" id="KW-0378">Hydrolase</keyword>
<comment type="caution">
    <text evidence="10">The sequence shown here is derived from an EMBL/GenBank/DDBJ whole genome shotgun (WGS) entry which is preliminary data.</text>
</comment>
<feature type="chain" id="PRO_5038731272" evidence="8">
    <location>
        <begin position="21"/>
        <end position="489"/>
    </location>
</feature>
<dbReference type="Gene3D" id="3.30.300.50">
    <property type="match status" value="2"/>
</dbReference>
<keyword evidence="5" id="KW-0720">Serine protease</keyword>
<dbReference type="InterPro" id="IPR035070">
    <property type="entry name" value="Streptogrisin_prodomain"/>
</dbReference>
<dbReference type="Gene3D" id="2.40.10.10">
    <property type="entry name" value="Trypsin-like serine proteases"/>
    <property type="match status" value="2"/>
</dbReference>
<dbReference type="InterPro" id="IPR043504">
    <property type="entry name" value="Peptidase_S1_PA_chymotrypsin"/>
</dbReference>
<dbReference type="PRINTS" id="PR00861">
    <property type="entry name" value="ALYTICPTASE"/>
</dbReference>
<sequence length="489" mass="48775">MKGRLAALAAGILLPVGVLAAPAGAAPDPGTAPATADAASPAMLSALARDLGLTATEARARLAREDVAGRADAQLRKDLGAAYAGGWLTDGASTLVVGVTDAGQAARVRAAGATPKVVARSAAQLDQLKAVLDRNAAKAPAASVPGWYVDVVTNSVVVLARGNASAATAFAALAKSGAVRVVASNETPKPLYDVVGGDAYYIGGGRCSVGFSVTGGFVTAGHCGSTGDTTTGYNQVSQGTFRASSFPGNDYSWVQVNSNWTPTPTVDNYSGGTVTVAGSTEAAVGASICRSGSTTGWHCGTVSAKNQTVNYAEGSVSGLTRTNVCAEPGDSGGSWLSGQQAQGVTSGGSGDCTSGGTTYFQPVNEILSAYGLTLTTSGGGGGGGSGCSGYEFTRTGSLSGTGVSAYQPDGSYYQSTVSGTHSACLDGPSGVDFDLYLQKWNGSAWAAVASGTSANPDETITYSGTAGYYRYRVYSYSGSGSYTLGFSNP</sequence>
<evidence type="ECO:0000259" key="9">
    <source>
        <dbReference type="Pfam" id="PF02983"/>
    </source>
</evidence>
<dbReference type="GO" id="GO:0004252">
    <property type="term" value="F:serine-type endopeptidase activity"/>
    <property type="evidence" value="ECO:0007669"/>
    <property type="project" value="InterPro"/>
</dbReference>
<name>A0A6V8LP96_9ACTN</name>
<comment type="similarity">
    <text evidence="1">Belongs to the peptidase S1 family.</text>
</comment>
<dbReference type="InterPro" id="IPR004236">
    <property type="entry name" value="Pept_S1_alpha_lytic"/>
</dbReference>
<evidence type="ECO:0000256" key="6">
    <source>
        <dbReference type="ARBA" id="ARBA00023145"/>
    </source>
</evidence>
<keyword evidence="3 8" id="KW-0732">Signal</keyword>
<gene>
    <name evidence="10" type="ORF">Prum_081970</name>
</gene>
<reference evidence="10 11" key="2">
    <citation type="submission" date="2020-03" db="EMBL/GenBank/DDBJ databases">
        <authorList>
            <person name="Ichikawa N."/>
            <person name="Kimura A."/>
            <person name="Kitahashi Y."/>
            <person name="Uohara A."/>
        </authorList>
    </citation>
    <scope>NUCLEOTIDE SEQUENCE [LARGE SCALE GENOMIC DNA]</scope>
    <source>
        <strain evidence="10 11">NBRC 108638</strain>
    </source>
</reference>
<keyword evidence="7" id="KW-1015">Disulfide bond</keyword>
<evidence type="ECO:0000256" key="7">
    <source>
        <dbReference type="ARBA" id="ARBA00023157"/>
    </source>
</evidence>
<evidence type="ECO:0000313" key="10">
    <source>
        <dbReference type="EMBL" id="GFJ94555.1"/>
    </source>
</evidence>
<evidence type="ECO:0000256" key="8">
    <source>
        <dbReference type="SAM" id="SignalP"/>
    </source>
</evidence>
<dbReference type="AlphaFoldDB" id="A0A6V8LP96"/>
<dbReference type="EMBL" id="BLPG01000001">
    <property type="protein sequence ID" value="GFJ94555.1"/>
    <property type="molecule type" value="Genomic_DNA"/>
</dbReference>
<evidence type="ECO:0000256" key="5">
    <source>
        <dbReference type="ARBA" id="ARBA00022825"/>
    </source>
</evidence>
<feature type="domain" description="Peptidase S1A alpha-lytic prodomain" evidence="9">
    <location>
        <begin position="120"/>
        <end position="176"/>
    </location>
</feature>
<protein>
    <submittedName>
        <fullName evidence="10">Serine protease</fullName>
    </submittedName>
</protein>
<dbReference type="InterPro" id="IPR001316">
    <property type="entry name" value="Pept_S1A_streptogrisin"/>
</dbReference>
<accession>A0A6V8LP96</accession>
<evidence type="ECO:0000256" key="4">
    <source>
        <dbReference type="ARBA" id="ARBA00022801"/>
    </source>
</evidence>
<proteinExistence type="inferred from homology"/>
<dbReference type="SUPFAM" id="SSF50494">
    <property type="entry name" value="Trypsin-like serine proteases"/>
    <property type="match status" value="1"/>
</dbReference>
<keyword evidence="11" id="KW-1185">Reference proteome</keyword>
<feature type="signal peptide" evidence="8">
    <location>
        <begin position="1"/>
        <end position="20"/>
    </location>
</feature>
<keyword evidence="2 10" id="KW-0645">Protease</keyword>
<dbReference type="GO" id="GO:0005576">
    <property type="term" value="C:extracellular region"/>
    <property type="evidence" value="ECO:0007669"/>
    <property type="project" value="InterPro"/>
</dbReference>
<dbReference type="InterPro" id="IPR009003">
    <property type="entry name" value="Peptidase_S1_PA"/>
</dbReference>
<dbReference type="Pfam" id="PF02983">
    <property type="entry name" value="Pro_Al_protease"/>
    <property type="match status" value="1"/>
</dbReference>
<evidence type="ECO:0000256" key="2">
    <source>
        <dbReference type="ARBA" id="ARBA00022670"/>
    </source>
</evidence>
<dbReference type="RefSeq" id="WP_173081712.1">
    <property type="nucleotide sequence ID" value="NZ_BAABJB010000020.1"/>
</dbReference>
<evidence type="ECO:0000256" key="1">
    <source>
        <dbReference type="ARBA" id="ARBA00007664"/>
    </source>
</evidence>
<organism evidence="10 11">
    <name type="scientific">Phytohabitans rumicis</name>
    <dbReference type="NCBI Taxonomy" id="1076125"/>
    <lineage>
        <taxon>Bacteria</taxon>
        <taxon>Bacillati</taxon>
        <taxon>Actinomycetota</taxon>
        <taxon>Actinomycetes</taxon>
        <taxon>Micromonosporales</taxon>
        <taxon>Micromonosporaceae</taxon>
    </lineage>
</organism>
<dbReference type="CDD" id="cd21112">
    <property type="entry name" value="alphaLP-like"/>
    <property type="match status" value="1"/>
</dbReference>